<dbReference type="CDD" id="cd04647">
    <property type="entry name" value="LbH_MAT_like"/>
    <property type="match status" value="1"/>
</dbReference>
<dbReference type="PROSITE" id="PS00101">
    <property type="entry name" value="HEXAPEP_TRANSFERASES"/>
    <property type="match status" value="1"/>
</dbReference>
<dbReference type="AlphaFoldDB" id="A0A419NE39"/>
<keyword evidence="3" id="KW-0012">Acyltransferase</keyword>
<reference evidence="4 5" key="1">
    <citation type="submission" date="2018-09" db="EMBL/GenBank/DDBJ databases">
        <authorList>
            <person name="Le Fleche-Mateos A."/>
        </authorList>
    </citation>
    <scope>NUCLEOTIDE SEQUENCE [LARGE SCALE GENOMIC DNA]</scope>
    <source>
        <strain evidence="4 5">DSM 27399</strain>
    </source>
</reference>
<dbReference type="InterPro" id="IPR018357">
    <property type="entry name" value="Hexapep_transf_CS"/>
</dbReference>
<dbReference type="PANTHER" id="PTHR23416:SF78">
    <property type="entry name" value="LIPOPOLYSACCHARIDE BIOSYNTHESIS O-ACETYL TRANSFERASE WBBJ-RELATED"/>
    <property type="match status" value="1"/>
</dbReference>
<dbReference type="RefSeq" id="WP_120131037.1">
    <property type="nucleotide sequence ID" value="NZ_RAHH01000002.1"/>
</dbReference>
<keyword evidence="1 4" id="KW-0808">Transferase</keyword>
<dbReference type="OrthoDB" id="9815592at2"/>
<keyword evidence="5" id="KW-1185">Reference proteome</keyword>
<dbReference type="InterPro" id="IPR011004">
    <property type="entry name" value="Trimer_LpxA-like_sf"/>
</dbReference>
<dbReference type="PANTHER" id="PTHR23416">
    <property type="entry name" value="SIALIC ACID SYNTHASE-RELATED"/>
    <property type="match status" value="1"/>
</dbReference>
<sequence length="196" mass="21553">MIFRFIKRYGFFGTVRLARDVLITKLFFPDSCRIVRYPFYIRCDNKISYGTKFTSGVGLRIDLFGSGTLVFGKNVQVNDYVHLAVIDSVIIGDNTLIASKVFITDHNHGMIGQSDKSSSPLVIPSQRPLVSAPVVIGERVWIGENVTILPGITIGNGSIIAAGAIVTHDIPDNSIAAGVPAKIVKTYNFETFRWES</sequence>
<dbReference type="SUPFAM" id="SSF51161">
    <property type="entry name" value="Trimeric LpxA-like enzymes"/>
    <property type="match status" value="1"/>
</dbReference>
<dbReference type="NCBIfam" id="NF007240">
    <property type="entry name" value="PRK09677.1"/>
    <property type="match status" value="1"/>
</dbReference>
<evidence type="ECO:0000256" key="2">
    <source>
        <dbReference type="ARBA" id="ARBA00022737"/>
    </source>
</evidence>
<name>A0A419NE39_9GAMM</name>
<protein>
    <submittedName>
        <fullName evidence="4">Acetyltransferase</fullName>
    </submittedName>
</protein>
<accession>A0A419NE39</accession>
<dbReference type="Gene3D" id="2.160.10.10">
    <property type="entry name" value="Hexapeptide repeat proteins"/>
    <property type="match status" value="1"/>
</dbReference>
<dbReference type="InterPro" id="IPR001451">
    <property type="entry name" value="Hexapep"/>
</dbReference>
<keyword evidence="2" id="KW-0677">Repeat</keyword>
<gene>
    <name evidence="4" type="ORF">D6C13_01250</name>
</gene>
<dbReference type="GO" id="GO:0016747">
    <property type="term" value="F:acyltransferase activity, transferring groups other than amino-acyl groups"/>
    <property type="evidence" value="ECO:0007669"/>
    <property type="project" value="UniProtKB-ARBA"/>
</dbReference>
<evidence type="ECO:0000256" key="1">
    <source>
        <dbReference type="ARBA" id="ARBA00022679"/>
    </source>
</evidence>
<dbReference type="Pfam" id="PF00132">
    <property type="entry name" value="Hexapep"/>
    <property type="match status" value="1"/>
</dbReference>
<comment type="caution">
    <text evidence="4">The sequence shown here is derived from an EMBL/GenBank/DDBJ whole genome shotgun (WGS) entry which is preliminary data.</text>
</comment>
<dbReference type="EMBL" id="RAHH01000002">
    <property type="protein sequence ID" value="RJT47021.1"/>
    <property type="molecule type" value="Genomic_DNA"/>
</dbReference>
<evidence type="ECO:0000256" key="3">
    <source>
        <dbReference type="ARBA" id="ARBA00023315"/>
    </source>
</evidence>
<evidence type="ECO:0000313" key="4">
    <source>
        <dbReference type="EMBL" id="RJT47021.1"/>
    </source>
</evidence>
<evidence type="ECO:0000313" key="5">
    <source>
        <dbReference type="Proteomes" id="UP000284908"/>
    </source>
</evidence>
<proteinExistence type="predicted"/>
<dbReference type="Proteomes" id="UP000284908">
    <property type="component" value="Unassembled WGS sequence"/>
</dbReference>
<organism evidence="4 5">
    <name type="scientific">Rahnella woolbedingensis</name>
    <dbReference type="NCBI Taxonomy" id="1510574"/>
    <lineage>
        <taxon>Bacteria</taxon>
        <taxon>Pseudomonadati</taxon>
        <taxon>Pseudomonadota</taxon>
        <taxon>Gammaproteobacteria</taxon>
        <taxon>Enterobacterales</taxon>
        <taxon>Yersiniaceae</taxon>
        <taxon>Rahnella</taxon>
    </lineage>
</organism>
<dbReference type="InterPro" id="IPR051159">
    <property type="entry name" value="Hexapeptide_acetyltransf"/>
</dbReference>